<dbReference type="Proteomes" id="UP000020681">
    <property type="component" value="Unassembled WGS sequence"/>
</dbReference>
<keyword evidence="2" id="KW-1185">Reference proteome</keyword>
<dbReference type="EMBL" id="JAOL01000166">
    <property type="protein sequence ID" value="EUA87027.1"/>
    <property type="molecule type" value="Genomic_DNA"/>
</dbReference>
<accession>A0ABN0QQX4</accession>
<name>A0ABN0QQX4_MYCUL</name>
<protein>
    <submittedName>
        <fullName evidence="1">Uncharacterized protein</fullName>
    </submittedName>
</protein>
<proteinExistence type="predicted"/>
<sequence>MSGEFGALTGRGAELDAMSARLPIRALWKAIELAAMAEHALPAPLLHRRVSSA</sequence>
<organism evidence="1 2">
    <name type="scientific">Mycobacterium ulcerans str. Harvey</name>
    <dbReference type="NCBI Taxonomy" id="1299332"/>
    <lineage>
        <taxon>Bacteria</taxon>
        <taxon>Bacillati</taxon>
        <taxon>Actinomycetota</taxon>
        <taxon>Actinomycetes</taxon>
        <taxon>Mycobacteriales</taxon>
        <taxon>Mycobacteriaceae</taxon>
        <taxon>Mycobacterium</taxon>
        <taxon>Mycobacterium ulcerans group</taxon>
    </lineage>
</organism>
<reference evidence="1 2" key="1">
    <citation type="submission" date="2014-01" db="EMBL/GenBank/DDBJ databases">
        <authorList>
            <person name="Dobos K."/>
            <person name="Lenaerts A."/>
            <person name="Ordway D."/>
            <person name="DeGroote M.A."/>
            <person name="Parker T."/>
            <person name="Sizemore C."/>
            <person name="Tallon L.J."/>
            <person name="Sadzewicz L.K."/>
            <person name="Sengamalay N."/>
            <person name="Fraser C.M."/>
            <person name="Hine E."/>
            <person name="Shefchek K.A."/>
            <person name="Das S.P."/>
            <person name="Tettelin H."/>
        </authorList>
    </citation>
    <scope>NUCLEOTIDE SEQUENCE [LARGE SCALE GENOMIC DNA]</scope>
    <source>
        <strain evidence="1 2">Harvey</strain>
    </source>
</reference>
<comment type="caution">
    <text evidence="1">The sequence shown here is derived from an EMBL/GenBank/DDBJ whole genome shotgun (WGS) entry which is preliminary data.</text>
</comment>
<gene>
    <name evidence="1" type="ORF">I551_6459</name>
</gene>
<evidence type="ECO:0000313" key="1">
    <source>
        <dbReference type="EMBL" id="EUA87027.1"/>
    </source>
</evidence>
<evidence type="ECO:0000313" key="2">
    <source>
        <dbReference type="Proteomes" id="UP000020681"/>
    </source>
</evidence>